<keyword evidence="3" id="KW-1185">Reference proteome</keyword>
<dbReference type="SUPFAM" id="SSF53474">
    <property type="entry name" value="alpha/beta-Hydrolases"/>
    <property type="match status" value="1"/>
</dbReference>
<dbReference type="AlphaFoldDB" id="A0A0G4KHL2"/>
<evidence type="ECO:0008006" key="4">
    <source>
        <dbReference type="Google" id="ProtNLM"/>
    </source>
</evidence>
<dbReference type="STRING" id="100787.A0A0G4KHL2"/>
<organism evidence="2 3">
    <name type="scientific">Verticillium longisporum</name>
    <name type="common">Verticillium dahliae var. longisporum</name>
    <dbReference type="NCBI Taxonomy" id="100787"/>
    <lineage>
        <taxon>Eukaryota</taxon>
        <taxon>Fungi</taxon>
        <taxon>Dikarya</taxon>
        <taxon>Ascomycota</taxon>
        <taxon>Pezizomycotina</taxon>
        <taxon>Sordariomycetes</taxon>
        <taxon>Hypocreomycetidae</taxon>
        <taxon>Glomerellales</taxon>
        <taxon>Plectosphaerellaceae</taxon>
        <taxon>Verticillium</taxon>
    </lineage>
</organism>
<dbReference type="EMBL" id="CVQH01001114">
    <property type="protein sequence ID" value="CRJ97136.1"/>
    <property type="molecule type" value="Genomic_DNA"/>
</dbReference>
<reference evidence="2 3" key="1">
    <citation type="submission" date="2015-05" db="EMBL/GenBank/DDBJ databases">
        <authorList>
            <person name="Wang D.B."/>
            <person name="Wang M."/>
        </authorList>
    </citation>
    <scope>NUCLEOTIDE SEQUENCE [LARGE SCALE GENOMIC DNA]</scope>
    <source>
        <strain evidence="2">VL1</strain>
    </source>
</reference>
<gene>
    <name evidence="2" type="ORF">BN1708_009451</name>
</gene>
<feature type="compositionally biased region" description="Low complexity" evidence="1">
    <location>
        <begin position="500"/>
        <end position="518"/>
    </location>
</feature>
<dbReference type="Proteomes" id="UP000044602">
    <property type="component" value="Unassembled WGS sequence"/>
</dbReference>
<evidence type="ECO:0000256" key="1">
    <source>
        <dbReference type="SAM" id="MobiDB-lite"/>
    </source>
</evidence>
<protein>
    <recommendedName>
        <fullName evidence="4">Alpha/beta hydrolase fold-3 domain-containing protein</fullName>
    </recommendedName>
</protein>
<name>A0A0G4KHL2_VERLO</name>
<feature type="compositionally biased region" description="Low complexity" evidence="1">
    <location>
        <begin position="530"/>
        <end position="543"/>
    </location>
</feature>
<feature type="region of interest" description="Disordered" evidence="1">
    <location>
        <begin position="530"/>
        <end position="552"/>
    </location>
</feature>
<dbReference type="InterPro" id="IPR029058">
    <property type="entry name" value="AB_hydrolase_fold"/>
</dbReference>
<accession>A0A0G4KHL2</accession>
<proteinExistence type="predicted"/>
<feature type="region of interest" description="Disordered" evidence="1">
    <location>
        <begin position="380"/>
        <end position="518"/>
    </location>
</feature>
<feature type="compositionally biased region" description="Low complexity" evidence="1">
    <location>
        <begin position="388"/>
        <end position="484"/>
    </location>
</feature>
<evidence type="ECO:0000313" key="2">
    <source>
        <dbReference type="EMBL" id="CRJ97136.1"/>
    </source>
</evidence>
<sequence>MAEASAISHTQPSAPSAKMLLNLHNTSHIPSTVPLVVHLPPFAPIPGADPHLPDFLAPFPTAVINYRWTGPSSLTSSHTEPSTQDEFKAPLHWPTPLHDVLFAYSWLLENLRPENQARRAIYLHGTYLGATLAAALALTESHKHEPTAVRGFAAYNGVYNWTMFLPDHKLNKPTTYRGKTTPVPPPEEGSALRVLRDAMPDLFGAPVSLFDAFASPSLFFQTAGLEIPPSFTQTVAVAGLVDRMAALGLEGSAADLMPASVTKVPRRSALVFPPRKSTLGIPSTLLVHDAAVVAAATTSSTAKRKTTSVRRRKAKGNQFEAQAEELAGLMRRSMEKLELKERMKWDEDFDAEGEMEARVKVVDVALHALDNLKARLKEAFSKKHQKSESTATPAKTEAAPPVEVTKTNAADPTKTDVAPAAAPATEPAAPAPAAAPVAEPAAPAAAAAVPEPAKAAEVPEPKTLVSEAPPTTAEPAPTSAASPAVQVVVNPATPDEPAKTDAAPAVDAAAPAAAPVAQPTEVPAIAPAATPVAAPAAAPAAATEVKKDAPTA</sequence>
<evidence type="ECO:0000313" key="3">
    <source>
        <dbReference type="Proteomes" id="UP000044602"/>
    </source>
</evidence>
<dbReference type="Gene3D" id="3.40.50.1820">
    <property type="entry name" value="alpha/beta hydrolase"/>
    <property type="match status" value="1"/>
</dbReference>